<keyword evidence="5" id="KW-1185">Reference proteome</keyword>
<feature type="transmembrane region" description="Helical" evidence="1">
    <location>
        <begin position="212"/>
        <end position="233"/>
    </location>
</feature>
<dbReference type="Pfam" id="PF01757">
    <property type="entry name" value="Acyl_transf_3"/>
    <property type="match status" value="1"/>
</dbReference>
<dbReference type="InterPro" id="IPR043968">
    <property type="entry name" value="SGNH"/>
</dbReference>
<feature type="transmembrane region" description="Helical" evidence="1">
    <location>
        <begin position="96"/>
        <end position="116"/>
    </location>
</feature>
<keyword evidence="1" id="KW-1133">Transmembrane helix</keyword>
<dbReference type="InterPro" id="IPR050879">
    <property type="entry name" value="Acyltransferase_3"/>
</dbReference>
<evidence type="ECO:0000313" key="5">
    <source>
        <dbReference type="Proteomes" id="UP001404104"/>
    </source>
</evidence>
<dbReference type="PANTHER" id="PTHR23028:SF53">
    <property type="entry name" value="ACYL_TRANSF_3 DOMAIN-CONTAINING PROTEIN"/>
    <property type="match status" value="1"/>
</dbReference>
<comment type="caution">
    <text evidence="4">The sequence shown here is derived from an EMBL/GenBank/DDBJ whole genome shotgun (WGS) entry which is preliminary data.</text>
</comment>
<sequence length="637" mass="69062">MPDAPAVRAAGGSASAPPTATLRASRYRPEIDGLRAIAVWAVILYHADVPFLPAGFLGVDIFFVISGYLISRMLIGDLEAGRFSILRFYERRIRRIIPALVVMTLIFTPVAFLLMIPGNLKSFGQSLVATTLSANNVLLYLTVSYFDMAADFKPLIHTWSLGVEEQYYLAVPLLMLVAYRWRARRGALIALLVIAALSLAYCLWASRHAPAANFYLIFSRAWELAAGAIVALGEPRWRRTILLPPMTSEALAGAALALTILPLALLDPDAASPNARTLLPVSGVCALLLVATPPTLIGRLLGSGPMVGFGLLSYSAYLYHQPLFAFARLTALTTPSAMEMAALIVASFACAYLSWRFIEKPFRDRARTSTRRLLMFCAGASALVLAAGMAMQFGNGFPQAWPADIRADDGLNAARNARYVDGPRRFTDRPFNAANPRPNVLVLGDSFARDVINMGVESGYLADKEISYSEGTGCGQALDAAVVQRARQADLIVLTAAFENNTSACLLALHAAVARHSQARVVIVGTKNFGLSNNAVMLLPPAQRYTYRTAPLPKTTSANAIAERAIPPAMFVNILKLIADRTGRVPVFTPDRRLISQDTHHLTRAGARYIGGIVFHQPVFAAFDPERAKLCPPSSCR</sequence>
<feature type="transmembrane region" description="Helical" evidence="1">
    <location>
        <begin position="186"/>
        <end position="206"/>
    </location>
</feature>
<dbReference type="SUPFAM" id="SSF52266">
    <property type="entry name" value="SGNH hydrolase"/>
    <property type="match status" value="1"/>
</dbReference>
<name>A0ABU9XNM2_9SPHN</name>
<feature type="transmembrane region" description="Helical" evidence="1">
    <location>
        <begin position="340"/>
        <end position="358"/>
    </location>
</feature>
<dbReference type="RefSeq" id="WP_345862912.1">
    <property type="nucleotide sequence ID" value="NZ_JBDIMF010000001.1"/>
</dbReference>
<dbReference type="EMBL" id="JBDIMF010000001">
    <property type="protein sequence ID" value="MEN2785431.1"/>
    <property type="molecule type" value="Genomic_DNA"/>
</dbReference>
<evidence type="ECO:0000259" key="2">
    <source>
        <dbReference type="Pfam" id="PF01757"/>
    </source>
</evidence>
<feature type="domain" description="Acyltransferase 3" evidence="2">
    <location>
        <begin position="29"/>
        <end position="355"/>
    </location>
</feature>
<feature type="transmembrane region" description="Helical" evidence="1">
    <location>
        <begin position="245"/>
        <end position="265"/>
    </location>
</feature>
<feature type="transmembrane region" description="Helical" evidence="1">
    <location>
        <begin position="373"/>
        <end position="393"/>
    </location>
</feature>
<keyword evidence="1" id="KW-0472">Membrane</keyword>
<feature type="transmembrane region" description="Helical" evidence="1">
    <location>
        <begin position="277"/>
        <end position="293"/>
    </location>
</feature>
<keyword evidence="1" id="KW-0812">Transmembrane</keyword>
<evidence type="ECO:0000259" key="3">
    <source>
        <dbReference type="Pfam" id="PF19040"/>
    </source>
</evidence>
<organism evidence="4 5">
    <name type="scientific">Sphingomonas qilianensis</name>
    <dbReference type="NCBI Taxonomy" id="1736690"/>
    <lineage>
        <taxon>Bacteria</taxon>
        <taxon>Pseudomonadati</taxon>
        <taxon>Pseudomonadota</taxon>
        <taxon>Alphaproteobacteria</taxon>
        <taxon>Sphingomonadales</taxon>
        <taxon>Sphingomonadaceae</taxon>
        <taxon>Sphingomonas</taxon>
    </lineage>
</organism>
<accession>A0ABU9XNM2</accession>
<feature type="transmembrane region" description="Helical" evidence="1">
    <location>
        <begin position="54"/>
        <end position="75"/>
    </location>
</feature>
<feature type="transmembrane region" description="Helical" evidence="1">
    <location>
        <begin position="300"/>
        <end position="320"/>
    </location>
</feature>
<reference evidence="4 5" key="1">
    <citation type="submission" date="2024-05" db="EMBL/GenBank/DDBJ databases">
        <authorList>
            <person name="Liu Q."/>
            <person name="Xin Y.-H."/>
        </authorList>
    </citation>
    <scope>NUCLEOTIDE SEQUENCE [LARGE SCALE GENOMIC DNA]</scope>
    <source>
        <strain evidence="4 5">CGMCC 1.15349</strain>
    </source>
</reference>
<dbReference type="GO" id="GO:0016746">
    <property type="term" value="F:acyltransferase activity"/>
    <property type="evidence" value="ECO:0007669"/>
    <property type="project" value="UniProtKB-KW"/>
</dbReference>
<evidence type="ECO:0000256" key="1">
    <source>
        <dbReference type="SAM" id="Phobius"/>
    </source>
</evidence>
<dbReference type="Pfam" id="PF19040">
    <property type="entry name" value="SGNH"/>
    <property type="match status" value="1"/>
</dbReference>
<evidence type="ECO:0000313" key="4">
    <source>
        <dbReference type="EMBL" id="MEN2785431.1"/>
    </source>
</evidence>
<dbReference type="PANTHER" id="PTHR23028">
    <property type="entry name" value="ACETYLTRANSFERASE"/>
    <property type="match status" value="1"/>
</dbReference>
<keyword evidence="4" id="KW-0012">Acyltransferase</keyword>
<keyword evidence="4" id="KW-0808">Transferase</keyword>
<gene>
    <name evidence="4" type="ORF">ABC969_03230</name>
</gene>
<dbReference type="InterPro" id="IPR002656">
    <property type="entry name" value="Acyl_transf_3_dom"/>
</dbReference>
<feature type="domain" description="SGNH" evidence="3">
    <location>
        <begin position="433"/>
        <end position="613"/>
    </location>
</feature>
<proteinExistence type="predicted"/>
<feature type="transmembrane region" description="Helical" evidence="1">
    <location>
        <begin position="122"/>
        <end position="143"/>
    </location>
</feature>
<dbReference type="Proteomes" id="UP001404104">
    <property type="component" value="Unassembled WGS sequence"/>
</dbReference>
<protein>
    <submittedName>
        <fullName evidence="4">Acyltransferase family protein</fullName>
    </submittedName>
</protein>